<dbReference type="Proteomes" id="UP000595437">
    <property type="component" value="Chromosome 4"/>
</dbReference>
<dbReference type="EMBL" id="CP045893">
    <property type="protein sequence ID" value="QQP54199.1"/>
    <property type="molecule type" value="Genomic_DNA"/>
</dbReference>
<dbReference type="AlphaFoldDB" id="A0A7T8QT80"/>
<name>A0A7T8QT80_CALRO</name>
<reference evidence="2" key="1">
    <citation type="submission" date="2021-01" db="EMBL/GenBank/DDBJ databases">
        <title>Caligus Genome Assembly.</title>
        <authorList>
            <person name="Gallardo-Escarate C."/>
        </authorList>
    </citation>
    <scope>NUCLEOTIDE SEQUENCE [LARGE SCALE GENOMIC DNA]</scope>
</reference>
<gene>
    <name evidence="1" type="ORF">FKW44_006953</name>
</gene>
<protein>
    <submittedName>
        <fullName evidence="1">Uncharacterized protein</fullName>
    </submittedName>
</protein>
<organism evidence="1 2">
    <name type="scientific">Caligus rogercresseyi</name>
    <name type="common">Sea louse</name>
    <dbReference type="NCBI Taxonomy" id="217165"/>
    <lineage>
        <taxon>Eukaryota</taxon>
        <taxon>Metazoa</taxon>
        <taxon>Ecdysozoa</taxon>
        <taxon>Arthropoda</taxon>
        <taxon>Crustacea</taxon>
        <taxon>Multicrustacea</taxon>
        <taxon>Hexanauplia</taxon>
        <taxon>Copepoda</taxon>
        <taxon>Siphonostomatoida</taxon>
        <taxon>Caligidae</taxon>
        <taxon>Caligus</taxon>
    </lineage>
</organism>
<sequence length="86" mass="9060">MSLGPNAAHRAIQVALNDAARSIFGCKRRDHIHVGDLLERAGLPSLNEVAAKAVTLVTWNAFTSTTVAVVPGTRLVTSSSPSRRGP</sequence>
<evidence type="ECO:0000313" key="1">
    <source>
        <dbReference type="EMBL" id="QQP54199.1"/>
    </source>
</evidence>
<keyword evidence="2" id="KW-1185">Reference proteome</keyword>
<evidence type="ECO:0000313" key="2">
    <source>
        <dbReference type="Proteomes" id="UP000595437"/>
    </source>
</evidence>
<accession>A0A7T8QT80</accession>
<proteinExistence type="predicted"/>